<dbReference type="EMBL" id="GEZM01033098">
    <property type="protein sequence ID" value="JAV84416.1"/>
    <property type="molecule type" value="Transcribed_RNA"/>
</dbReference>
<name>A0A1Y1MMG7_PHOPY</name>
<sequence>MSEPQTINGSELRDIGETSSVRSCTCCDAEEEQDPDICIVEGSDVDKSISIDTEGMPKTVWSKVRPPPNLGSYQPAVSARQTEIIRAQLTRKIAEDLPQAPSKVYCKCEPNISKMNI</sequence>
<accession>A0A1Y1MMG7</accession>
<organism evidence="2">
    <name type="scientific">Photinus pyralis</name>
    <name type="common">Common eastern firefly</name>
    <name type="synonym">Lampyris pyralis</name>
    <dbReference type="NCBI Taxonomy" id="7054"/>
    <lineage>
        <taxon>Eukaryota</taxon>
        <taxon>Metazoa</taxon>
        <taxon>Ecdysozoa</taxon>
        <taxon>Arthropoda</taxon>
        <taxon>Hexapoda</taxon>
        <taxon>Insecta</taxon>
        <taxon>Pterygota</taxon>
        <taxon>Neoptera</taxon>
        <taxon>Endopterygota</taxon>
        <taxon>Coleoptera</taxon>
        <taxon>Polyphaga</taxon>
        <taxon>Elateriformia</taxon>
        <taxon>Elateroidea</taxon>
        <taxon>Lampyridae</taxon>
        <taxon>Lampyrinae</taxon>
        <taxon>Photinus</taxon>
    </lineage>
</organism>
<reference evidence="2" key="1">
    <citation type="journal article" date="2016" name="Sci. Rep.">
        <title>Molecular characterization of firefly nuptial gifts: a multi-omics approach sheds light on postcopulatory sexual selection.</title>
        <authorList>
            <person name="Al-Wathiqui N."/>
            <person name="Fallon T.R."/>
            <person name="South A."/>
            <person name="Weng J.K."/>
            <person name="Lewis S.M."/>
        </authorList>
    </citation>
    <scope>NUCLEOTIDE SEQUENCE</scope>
</reference>
<feature type="region of interest" description="Disordered" evidence="1">
    <location>
        <begin position="49"/>
        <end position="76"/>
    </location>
</feature>
<proteinExistence type="predicted"/>
<dbReference type="EMBL" id="GEZM01033097">
    <property type="protein sequence ID" value="JAV84417.1"/>
    <property type="molecule type" value="Transcribed_RNA"/>
</dbReference>
<dbReference type="AlphaFoldDB" id="A0A1Y1MMG7"/>
<evidence type="ECO:0000313" key="2">
    <source>
        <dbReference type="EMBL" id="JAV84417.1"/>
    </source>
</evidence>
<feature type="region of interest" description="Disordered" evidence="1">
    <location>
        <begin position="1"/>
        <end position="20"/>
    </location>
</feature>
<protein>
    <submittedName>
        <fullName evidence="2">Uncharacterized protein</fullName>
    </submittedName>
</protein>
<evidence type="ECO:0000256" key="1">
    <source>
        <dbReference type="SAM" id="MobiDB-lite"/>
    </source>
</evidence>